<proteinExistence type="predicted"/>
<dbReference type="CDD" id="cd06577">
    <property type="entry name" value="PASTA_pknB"/>
    <property type="match status" value="1"/>
</dbReference>
<evidence type="ECO:0000259" key="2">
    <source>
        <dbReference type="Pfam" id="PF03793"/>
    </source>
</evidence>
<comment type="subcellular location">
    <subcellularLocation>
        <location evidence="1">Cell membrane</location>
        <topology evidence="1">Single-pass membrane protein</topology>
    </subcellularLocation>
</comment>
<protein>
    <submittedName>
        <fullName evidence="3">PnkB-like serine/threonine kinase protein</fullName>
    </submittedName>
</protein>
<dbReference type="RefSeq" id="WP_115245970.1">
    <property type="nucleotide sequence ID" value="NZ_JAIEZZ010000017.1"/>
</dbReference>
<organism evidence="3 4">
    <name type="scientific">Streptococcus dysgalactiae subsp. dysgalactiae</name>
    <dbReference type="NCBI Taxonomy" id="99822"/>
    <lineage>
        <taxon>Bacteria</taxon>
        <taxon>Bacillati</taxon>
        <taxon>Bacillota</taxon>
        <taxon>Bacilli</taxon>
        <taxon>Lactobacillales</taxon>
        <taxon>Streptococcaceae</taxon>
        <taxon>Streptococcus</taxon>
    </lineage>
</organism>
<gene>
    <name evidence="3" type="ORF">NCTC4670_00791</name>
</gene>
<evidence type="ECO:0000313" key="4">
    <source>
        <dbReference type="Proteomes" id="UP000254797"/>
    </source>
</evidence>
<dbReference type="Gene3D" id="3.30.10.20">
    <property type="match status" value="1"/>
</dbReference>
<reference evidence="3 4" key="1">
    <citation type="submission" date="2018-06" db="EMBL/GenBank/DDBJ databases">
        <authorList>
            <consortium name="Pathogen Informatics"/>
            <person name="Doyle S."/>
        </authorList>
    </citation>
    <scope>NUCLEOTIDE SEQUENCE [LARGE SCALE GENOMIC DNA]</scope>
    <source>
        <strain evidence="3 4">NCTC4670</strain>
    </source>
</reference>
<evidence type="ECO:0000313" key="3">
    <source>
        <dbReference type="EMBL" id="SUN48977.1"/>
    </source>
</evidence>
<keyword evidence="3" id="KW-0418">Kinase</keyword>
<dbReference type="EMBL" id="UHFG01000004">
    <property type="protein sequence ID" value="SUN48977.1"/>
    <property type="molecule type" value="Genomic_DNA"/>
</dbReference>
<feature type="domain" description="PASTA" evidence="2">
    <location>
        <begin position="53"/>
        <end position="114"/>
    </location>
</feature>
<dbReference type="InterPro" id="IPR005543">
    <property type="entry name" value="PASTA_dom"/>
</dbReference>
<keyword evidence="3" id="KW-0808">Transferase</keyword>
<sequence>MPKKISKALGAVGKLISIIPDTTEIIGKTIDNSRPIIEKRMEQKHEREMQLRTIDDVVNLPVDQAQTHLEKLGFVVATIPAKPHKKWLHSSLNEVVAMSPKSGKHKIGSLVKLYYITVDVLEKSQDLLDQETLRTVERNQKLADTFESVKHIRLHFKKHR</sequence>
<accession>A0A380JVX1</accession>
<name>A0A380JVX1_STRDY</name>
<dbReference type="GO" id="GO:0005886">
    <property type="term" value="C:plasma membrane"/>
    <property type="evidence" value="ECO:0007669"/>
    <property type="project" value="UniProtKB-SubCell"/>
</dbReference>
<evidence type="ECO:0000256" key="1">
    <source>
        <dbReference type="ARBA" id="ARBA00004162"/>
    </source>
</evidence>
<dbReference type="AlphaFoldDB" id="A0A380JVX1"/>
<dbReference type="Pfam" id="PF03793">
    <property type="entry name" value="PASTA"/>
    <property type="match status" value="1"/>
</dbReference>
<dbReference type="GO" id="GO:0016301">
    <property type="term" value="F:kinase activity"/>
    <property type="evidence" value="ECO:0007669"/>
    <property type="project" value="UniProtKB-KW"/>
</dbReference>
<dbReference type="Proteomes" id="UP000254797">
    <property type="component" value="Unassembled WGS sequence"/>
</dbReference>